<gene>
    <name evidence="2" type="ORF">ENR15_12050</name>
</gene>
<comment type="caution">
    <text evidence="2">The sequence shown here is derived from an EMBL/GenBank/DDBJ whole genome shotgun (WGS) entry which is preliminary data.</text>
</comment>
<keyword evidence="1" id="KW-0472">Membrane</keyword>
<reference evidence="2" key="1">
    <citation type="journal article" date="2020" name="mSystems">
        <title>Genome- and Community-Level Interaction Insights into Carbon Utilization and Element Cycling Functions of Hydrothermarchaeota in Hydrothermal Sediment.</title>
        <authorList>
            <person name="Zhou Z."/>
            <person name="Liu Y."/>
            <person name="Xu W."/>
            <person name="Pan J."/>
            <person name="Luo Z.H."/>
            <person name="Li M."/>
        </authorList>
    </citation>
    <scope>NUCLEOTIDE SEQUENCE [LARGE SCALE GENOMIC DNA]</scope>
    <source>
        <strain evidence="2">SpSt-374</strain>
    </source>
</reference>
<keyword evidence="1" id="KW-1133">Transmembrane helix</keyword>
<organism evidence="2">
    <name type="scientific">Planktothricoides sp. SpSt-374</name>
    <dbReference type="NCBI Taxonomy" id="2282167"/>
    <lineage>
        <taxon>Bacteria</taxon>
        <taxon>Bacillati</taxon>
        <taxon>Cyanobacteriota</taxon>
        <taxon>Cyanophyceae</taxon>
        <taxon>Oscillatoriophycideae</taxon>
        <taxon>Oscillatoriales</taxon>
        <taxon>Oscillatoriaceae</taxon>
        <taxon>Planktothricoides</taxon>
    </lineage>
</organism>
<keyword evidence="1" id="KW-0812">Transmembrane</keyword>
<proteinExistence type="predicted"/>
<name>A0A7C3VPJ5_9CYAN</name>
<sequence length="289" mass="30044">MKTDQEIAQRLVLFIAPILAAPVIATAPAMAYSLAFSETAFQFENFSHSAYSVGTATNADTLALVTKPASSVAATAAAVAYFFPESAGGLSSSAAGGQGSAYFGVTHSLAQVVGSFLVGSGESFGFNFRAGFTLGSSVSSTQLGMANAAGRIAFWLFGSNDGGEASLLDSFSAFGQVAAGGNNFLGWQSSGNISYTGSANMYGTGTESFAMASFQGSYQRNFDSQTQLTLVKVQENEAGVAVPEPVVPLPLSVFILFSLIGWKVRRKATSVGQLDLTPIQKDFRMEGIK</sequence>
<dbReference type="AlphaFoldDB" id="A0A7C3VPJ5"/>
<protein>
    <recommendedName>
        <fullName evidence="3">PEP-CTERM sorting domain-containing protein</fullName>
    </recommendedName>
</protein>
<evidence type="ECO:0008006" key="3">
    <source>
        <dbReference type="Google" id="ProtNLM"/>
    </source>
</evidence>
<evidence type="ECO:0000256" key="1">
    <source>
        <dbReference type="SAM" id="Phobius"/>
    </source>
</evidence>
<feature type="transmembrane region" description="Helical" evidence="1">
    <location>
        <begin position="12"/>
        <end position="35"/>
    </location>
</feature>
<evidence type="ECO:0000313" key="2">
    <source>
        <dbReference type="EMBL" id="HGG01350.1"/>
    </source>
</evidence>
<accession>A0A7C3VPJ5</accession>
<dbReference type="EMBL" id="DSPX01000123">
    <property type="protein sequence ID" value="HGG01350.1"/>
    <property type="molecule type" value="Genomic_DNA"/>
</dbReference>